<name>A0ABD3EIK5_9LAMI</name>
<evidence type="ECO:0000256" key="3">
    <source>
        <dbReference type="ARBA" id="ARBA00023016"/>
    </source>
</evidence>
<dbReference type="AlphaFoldDB" id="A0ABD3EIK5"/>
<keyword evidence="3" id="KW-0346">Stress response</keyword>
<evidence type="ECO:0000256" key="5">
    <source>
        <dbReference type="SAM" id="MobiDB-lite"/>
    </source>
</evidence>
<dbReference type="Gene3D" id="3.90.228.10">
    <property type="match status" value="1"/>
</dbReference>
<sequence length="272" mass="30167">MDNHGAGDQVSVTVHDYEGTGTPTDSDGDSSPSLSCPELFREFVVDKKLPPDQIDKTEFGVIQKLFQDVEALYGEGTDVVAVSQIFVPQVRLEYFLSFRKAVEARRGGDANVQYGWYGGSVAEISDVLRYGFGRCGYFVKGFSHGVGVYLSPANLPIDSVLRVKEDENGIRHMLLCRIILGKTETIPAGSEQLYPSSTDFDSGVDNPLMPRNYIIWSAYMNSHILPISVISFKTPPSLTDKIDRSELIRRLRSFAGDEVLISAVKLCRDERV</sequence>
<organism evidence="7 8">
    <name type="scientific">Castilleja foliolosa</name>
    <dbReference type="NCBI Taxonomy" id="1961234"/>
    <lineage>
        <taxon>Eukaryota</taxon>
        <taxon>Viridiplantae</taxon>
        <taxon>Streptophyta</taxon>
        <taxon>Embryophyta</taxon>
        <taxon>Tracheophyta</taxon>
        <taxon>Spermatophyta</taxon>
        <taxon>Magnoliopsida</taxon>
        <taxon>eudicotyledons</taxon>
        <taxon>Gunneridae</taxon>
        <taxon>Pentapetalae</taxon>
        <taxon>asterids</taxon>
        <taxon>lamiids</taxon>
        <taxon>Lamiales</taxon>
        <taxon>Orobanchaceae</taxon>
        <taxon>Pedicularideae</taxon>
        <taxon>Castillejinae</taxon>
        <taxon>Castilleja</taxon>
    </lineage>
</organism>
<accession>A0ABD3EIK5</accession>
<dbReference type="PROSITE" id="PS51059">
    <property type="entry name" value="PARP_CATALYTIC"/>
    <property type="match status" value="1"/>
</dbReference>
<comment type="subcellular location">
    <subcellularLocation>
        <location evidence="1">Nucleus</location>
    </subcellularLocation>
</comment>
<dbReference type="EMBL" id="JAVIJP010000005">
    <property type="protein sequence ID" value="KAL3654057.1"/>
    <property type="molecule type" value="Genomic_DNA"/>
</dbReference>
<dbReference type="PANTHER" id="PTHR32263:SF14">
    <property type="entry name" value="INACTIVE POLY [ADP-RIBOSE] POLYMERASE SRO2-RELATED"/>
    <property type="match status" value="1"/>
</dbReference>
<dbReference type="Proteomes" id="UP001632038">
    <property type="component" value="Unassembled WGS sequence"/>
</dbReference>
<dbReference type="GO" id="GO:0005634">
    <property type="term" value="C:nucleus"/>
    <property type="evidence" value="ECO:0007669"/>
    <property type="project" value="UniProtKB-SubCell"/>
</dbReference>
<evidence type="ECO:0000313" key="7">
    <source>
        <dbReference type="EMBL" id="KAL3654057.1"/>
    </source>
</evidence>
<proteinExistence type="predicted"/>
<gene>
    <name evidence="7" type="ORF">CASFOL_003738</name>
</gene>
<feature type="domain" description="PARP catalytic" evidence="6">
    <location>
        <begin position="31"/>
        <end position="253"/>
    </location>
</feature>
<evidence type="ECO:0000313" key="8">
    <source>
        <dbReference type="Proteomes" id="UP001632038"/>
    </source>
</evidence>
<evidence type="ECO:0000256" key="1">
    <source>
        <dbReference type="ARBA" id="ARBA00004123"/>
    </source>
</evidence>
<dbReference type="PANTHER" id="PTHR32263">
    <property type="entry name" value="INACTIVE POLY [ADP-RIBOSE] POLYMERASE SRO4-RELATED"/>
    <property type="match status" value="1"/>
</dbReference>
<dbReference type="SUPFAM" id="SSF56399">
    <property type="entry name" value="ADP-ribosylation"/>
    <property type="match status" value="1"/>
</dbReference>
<keyword evidence="4" id="KW-0539">Nucleus</keyword>
<dbReference type="InterPro" id="IPR022003">
    <property type="entry name" value="RST"/>
</dbReference>
<keyword evidence="8" id="KW-1185">Reference proteome</keyword>
<dbReference type="Pfam" id="PF12174">
    <property type="entry name" value="RST"/>
    <property type="match status" value="1"/>
</dbReference>
<dbReference type="InterPro" id="IPR012317">
    <property type="entry name" value="Poly(ADP-ribose)pol_cat_dom"/>
</dbReference>
<dbReference type="InterPro" id="IPR044964">
    <property type="entry name" value="RCD1/SRO1-5"/>
</dbReference>
<evidence type="ECO:0000256" key="4">
    <source>
        <dbReference type="ARBA" id="ARBA00023242"/>
    </source>
</evidence>
<evidence type="ECO:0000259" key="6">
    <source>
        <dbReference type="PROSITE" id="PS51059"/>
    </source>
</evidence>
<reference evidence="8" key="1">
    <citation type="journal article" date="2024" name="IScience">
        <title>Strigolactones Initiate the Formation of Haustorium-like Structures in Castilleja.</title>
        <authorList>
            <person name="Buerger M."/>
            <person name="Peterson D."/>
            <person name="Chory J."/>
        </authorList>
    </citation>
    <scope>NUCLEOTIDE SEQUENCE [LARGE SCALE GENOMIC DNA]</scope>
</reference>
<feature type="compositionally biased region" description="Low complexity" evidence="5">
    <location>
        <begin position="19"/>
        <end position="33"/>
    </location>
</feature>
<keyword evidence="2" id="KW-0217">Developmental protein</keyword>
<protein>
    <recommendedName>
        <fullName evidence="6">PARP catalytic domain-containing protein</fullName>
    </recommendedName>
</protein>
<comment type="caution">
    <text evidence="7">The sequence shown here is derived from an EMBL/GenBank/DDBJ whole genome shotgun (WGS) entry which is preliminary data.</text>
</comment>
<evidence type="ECO:0000256" key="2">
    <source>
        <dbReference type="ARBA" id="ARBA00022473"/>
    </source>
</evidence>
<feature type="region of interest" description="Disordered" evidence="5">
    <location>
        <begin position="1"/>
        <end position="33"/>
    </location>
</feature>